<accession>A0A8S2Q767</accession>
<proteinExistence type="predicted"/>
<name>A0A8S2Q767_9BILA</name>
<dbReference type="EMBL" id="CAJOBI010007534">
    <property type="protein sequence ID" value="CAF4088414.1"/>
    <property type="molecule type" value="Genomic_DNA"/>
</dbReference>
<comment type="caution">
    <text evidence="1">The sequence shown here is derived from an EMBL/GenBank/DDBJ whole genome shotgun (WGS) entry which is preliminary data.</text>
</comment>
<dbReference type="AlphaFoldDB" id="A0A8S2Q767"/>
<sequence>MYARDTIMNMWTIWSNTSSHRFSLEKFGDYPSIVKLLRSMNDHYTCISIGFDDRIDPLMFLIKPILQNEIKALMDSNYEILPNKVPLLYHLQKDIIIESIRFILKILLLIDGSHDKTMIIEERAKNEETNLNFTLKILSLFVELLSDKLTLKQHEIDILIPHLFSEPLINVMFDLFLILPTHQSKIFILHIFIT</sequence>
<dbReference type="Proteomes" id="UP000676336">
    <property type="component" value="Unassembled WGS sequence"/>
</dbReference>
<evidence type="ECO:0000313" key="2">
    <source>
        <dbReference type="Proteomes" id="UP000676336"/>
    </source>
</evidence>
<reference evidence="1" key="1">
    <citation type="submission" date="2021-02" db="EMBL/GenBank/DDBJ databases">
        <authorList>
            <person name="Nowell W R."/>
        </authorList>
    </citation>
    <scope>NUCLEOTIDE SEQUENCE</scope>
</reference>
<gene>
    <name evidence="1" type="ORF">SMN809_LOCUS16707</name>
</gene>
<evidence type="ECO:0000313" key="1">
    <source>
        <dbReference type="EMBL" id="CAF4088414.1"/>
    </source>
</evidence>
<organism evidence="1 2">
    <name type="scientific">Rotaria magnacalcarata</name>
    <dbReference type="NCBI Taxonomy" id="392030"/>
    <lineage>
        <taxon>Eukaryota</taxon>
        <taxon>Metazoa</taxon>
        <taxon>Spiralia</taxon>
        <taxon>Gnathifera</taxon>
        <taxon>Rotifera</taxon>
        <taxon>Eurotatoria</taxon>
        <taxon>Bdelloidea</taxon>
        <taxon>Philodinida</taxon>
        <taxon>Philodinidae</taxon>
        <taxon>Rotaria</taxon>
    </lineage>
</organism>
<protein>
    <submittedName>
        <fullName evidence="1">Uncharacterized protein</fullName>
    </submittedName>
</protein>